<accession>A0A9P7DLY7</accession>
<proteinExistence type="predicted"/>
<dbReference type="GeneID" id="64603345"/>
<dbReference type="EMBL" id="JABBWE010000014">
    <property type="protein sequence ID" value="KAG1798144.1"/>
    <property type="molecule type" value="Genomic_DNA"/>
</dbReference>
<dbReference type="AlphaFoldDB" id="A0A9P7DLY7"/>
<dbReference type="Proteomes" id="UP000719766">
    <property type="component" value="Unassembled WGS sequence"/>
</dbReference>
<evidence type="ECO:0000313" key="2">
    <source>
        <dbReference type="Proteomes" id="UP000719766"/>
    </source>
</evidence>
<dbReference type="InterPro" id="IPR027417">
    <property type="entry name" value="P-loop_NTPase"/>
</dbReference>
<reference evidence="1" key="1">
    <citation type="journal article" date="2020" name="New Phytol.">
        <title>Comparative genomics reveals dynamic genome evolution in host specialist ectomycorrhizal fungi.</title>
        <authorList>
            <person name="Lofgren L.A."/>
            <person name="Nguyen N.H."/>
            <person name="Vilgalys R."/>
            <person name="Ruytinx J."/>
            <person name="Liao H.L."/>
            <person name="Branco S."/>
            <person name="Kuo A."/>
            <person name="LaButti K."/>
            <person name="Lipzen A."/>
            <person name="Andreopoulos W."/>
            <person name="Pangilinan J."/>
            <person name="Riley R."/>
            <person name="Hundley H."/>
            <person name="Na H."/>
            <person name="Barry K."/>
            <person name="Grigoriev I.V."/>
            <person name="Stajich J.E."/>
            <person name="Kennedy P.G."/>
        </authorList>
    </citation>
    <scope>NUCLEOTIDE SEQUENCE</scope>
    <source>
        <strain evidence="1">S12</strain>
    </source>
</reference>
<dbReference type="OrthoDB" id="2343366at2759"/>
<dbReference type="Gene3D" id="3.40.50.300">
    <property type="entry name" value="P-loop containing nucleotide triphosphate hydrolases"/>
    <property type="match status" value="1"/>
</dbReference>
<dbReference type="RefSeq" id="XP_041162955.1">
    <property type="nucleotide sequence ID" value="XM_041309581.1"/>
</dbReference>
<protein>
    <submittedName>
        <fullName evidence="1">Uncharacterized protein</fullName>
    </submittedName>
</protein>
<organism evidence="1 2">
    <name type="scientific">Suillus plorans</name>
    <dbReference type="NCBI Taxonomy" id="116603"/>
    <lineage>
        <taxon>Eukaryota</taxon>
        <taxon>Fungi</taxon>
        <taxon>Dikarya</taxon>
        <taxon>Basidiomycota</taxon>
        <taxon>Agaricomycotina</taxon>
        <taxon>Agaricomycetes</taxon>
        <taxon>Agaricomycetidae</taxon>
        <taxon>Boletales</taxon>
        <taxon>Suillineae</taxon>
        <taxon>Suillaceae</taxon>
        <taxon>Suillus</taxon>
    </lineage>
</organism>
<dbReference type="PANTHER" id="PTHR22796:SF1">
    <property type="entry name" value="VWFA DOMAIN-CONTAINING PROTEIN"/>
    <property type="match status" value="1"/>
</dbReference>
<comment type="caution">
    <text evidence="1">The sequence shown here is derived from an EMBL/GenBank/DDBJ whole genome shotgun (WGS) entry which is preliminary data.</text>
</comment>
<sequence>MNASSRAILTLSGAIFFKPVKVVSSMGEQSKSFSLNHLVDTSFAGSAMRTTEGVWMSVTPTKDALIVALDFEGVHSIERSAQEDTLLVLFNTAISNLVLFRNNFALSRDITGLFQSFQSSSTVLDPASISAALKQTDHEHMSRFQTCTVQEKQILALVIT</sequence>
<keyword evidence="2" id="KW-1185">Reference proteome</keyword>
<dbReference type="PANTHER" id="PTHR22796">
    <property type="entry name" value="URG4-RELATED"/>
    <property type="match status" value="1"/>
</dbReference>
<evidence type="ECO:0000313" key="1">
    <source>
        <dbReference type="EMBL" id="KAG1798144.1"/>
    </source>
</evidence>
<name>A0A9P7DLY7_9AGAM</name>
<gene>
    <name evidence="1" type="ORF">HD556DRAFT_1534921</name>
</gene>